<dbReference type="PANTHER" id="PTHR34183:SF8">
    <property type="entry name" value="ENDOLYTIC PEPTIDOGLYCAN TRANSGLYCOSYLASE RLPA-RELATED"/>
    <property type="match status" value="1"/>
</dbReference>
<feature type="signal peptide" evidence="3">
    <location>
        <begin position="1"/>
        <end position="32"/>
    </location>
</feature>
<dbReference type="EMBL" id="CP157675">
    <property type="protein sequence ID" value="XBP71695.1"/>
    <property type="molecule type" value="Genomic_DNA"/>
</dbReference>
<dbReference type="NCBIfam" id="TIGR00413">
    <property type="entry name" value="rlpA"/>
    <property type="match status" value="1"/>
</dbReference>
<dbReference type="CDD" id="cd22268">
    <property type="entry name" value="DPBB_RlpA-like"/>
    <property type="match status" value="1"/>
</dbReference>
<feature type="chain" id="PRO_5043605150" evidence="3">
    <location>
        <begin position="33"/>
        <end position="192"/>
    </location>
</feature>
<dbReference type="PROSITE" id="PS51257">
    <property type="entry name" value="PROKAR_LIPOPROTEIN"/>
    <property type="match status" value="1"/>
</dbReference>
<feature type="domain" description="RlpA-like protein double-psi beta-barrel" evidence="4">
    <location>
        <begin position="63"/>
        <end position="151"/>
    </location>
</feature>
<reference evidence="5" key="1">
    <citation type="submission" date="2024-05" db="EMBL/GenBank/DDBJ databases">
        <authorList>
            <person name="Bunk B."/>
            <person name="Swiderski J."/>
            <person name="Sproer C."/>
            <person name="Thiel V."/>
        </authorList>
    </citation>
    <scope>NUCLEOTIDE SEQUENCE</scope>
    <source>
        <strain evidence="5">DSM 17735</strain>
    </source>
</reference>
<dbReference type="InterPro" id="IPR009009">
    <property type="entry name" value="RlpA-like_DPBB"/>
</dbReference>
<feature type="region of interest" description="Disordered" evidence="2">
    <location>
        <begin position="40"/>
        <end position="63"/>
    </location>
</feature>
<comment type="similarity">
    <text evidence="1">Belongs to the RlpA family.</text>
</comment>
<accession>A0AAU7LVP3</accession>
<dbReference type="Gene3D" id="2.40.40.10">
    <property type="entry name" value="RlpA-like domain"/>
    <property type="match status" value="1"/>
</dbReference>
<proteinExistence type="inferred from homology"/>
<evidence type="ECO:0000259" key="4">
    <source>
        <dbReference type="Pfam" id="PF03330"/>
    </source>
</evidence>
<protein>
    <submittedName>
        <fullName evidence="5">Septal ring lytic transglycosylase RlpA family protein</fullName>
    </submittedName>
</protein>
<name>A0AAU7LVP3_9BURK</name>
<evidence type="ECO:0000256" key="3">
    <source>
        <dbReference type="SAM" id="SignalP"/>
    </source>
</evidence>
<dbReference type="Pfam" id="PF03330">
    <property type="entry name" value="DPBB_1"/>
    <property type="match status" value="1"/>
</dbReference>
<organism evidence="5">
    <name type="scientific">Polaromonas hydrogenivorans</name>
    <dbReference type="NCBI Taxonomy" id="335476"/>
    <lineage>
        <taxon>Bacteria</taxon>
        <taxon>Pseudomonadati</taxon>
        <taxon>Pseudomonadota</taxon>
        <taxon>Betaproteobacteria</taxon>
        <taxon>Burkholderiales</taxon>
        <taxon>Comamonadaceae</taxon>
        <taxon>Polaromonas</taxon>
    </lineage>
</organism>
<dbReference type="PANTHER" id="PTHR34183">
    <property type="entry name" value="ENDOLYTIC PEPTIDOGLYCAN TRANSGLYCOSYLASE RLPA"/>
    <property type="match status" value="1"/>
</dbReference>
<evidence type="ECO:0000256" key="2">
    <source>
        <dbReference type="SAM" id="MobiDB-lite"/>
    </source>
</evidence>
<sequence length="192" mass="19761">MPKHSRFNRLASFLLGWAVVACAAGLPPAALAAGKAAAHHSASSRHAKSPAKVTPDLSGRKRVGKASVYSTKLAGRKMADGTRMKLHDDNAASKTLPLGTTAKVTNLETSQSAKVTIQDRGPHVKGRIVDLSPATARKIGIGKDSGVARVSVEPIAIPMPDGSIKHGAGAAKGAKKDKPISGKQGKQGKQGK</sequence>
<dbReference type="InterPro" id="IPR012997">
    <property type="entry name" value="RplA"/>
</dbReference>
<evidence type="ECO:0000256" key="1">
    <source>
        <dbReference type="RuleBase" id="RU003495"/>
    </source>
</evidence>
<feature type="region of interest" description="Disordered" evidence="2">
    <location>
        <begin position="157"/>
        <end position="192"/>
    </location>
</feature>
<keyword evidence="3" id="KW-0732">Signal</keyword>
<dbReference type="AlphaFoldDB" id="A0AAU7LVP3"/>
<evidence type="ECO:0000313" key="5">
    <source>
        <dbReference type="EMBL" id="XBP71695.1"/>
    </source>
</evidence>
<gene>
    <name evidence="5" type="ORF">ABLV49_07830</name>
</gene>
<dbReference type="SUPFAM" id="SSF50685">
    <property type="entry name" value="Barwin-like endoglucanases"/>
    <property type="match status" value="1"/>
</dbReference>
<dbReference type="InterPro" id="IPR036908">
    <property type="entry name" value="RlpA-like_sf"/>
</dbReference>
<dbReference type="RefSeq" id="WP_349281054.1">
    <property type="nucleotide sequence ID" value="NZ_CBCSCU010000023.1"/>
</dbReference>